<evidence type="ECO:0000313" key="1">
    <source>
        <dbReference type="EMBL" id="OMP05333.1"/>
    </source>
</evidence>
<dbReference type="Proteomes" id="UP000188268">
    <property type="component" value="Unassembled WGS sequence"/>
</dbReference>
<name>A0A1R3KE12_COCAP</name>
<dbReference type="Gramene" id="OMP05333">
    <property type="protein sequence ID" value="OMP05333"/>
    <property type="gene ID" value="CCACVL1_01947"/>
</dbReference>
<sequence length="27" mass="2913">EAVSFDEFYSYGISNYIFGGGGGYLSL</sequence>
<feature type="non-terminal residue" evidence="1">
    <location>
        <position position="1"/>
    </location>
</feature>
<proteinExistence type="predicted"/>
<keyword evidence="2" id="KW-1185">Reference proteome</keyword>
<accession>A0A1R3KE12</accession>
<protein>
    <submittedName>
        <fullName evidence="1">Uncharacterized protein</fullName>
    </submittedName>
</protein>
<organism evidence="1 2">
    <name type="scientific">Corchorus capsularis</name>
    <name type="common">Jute</name>
    <dbReference type="NCBI Taxonomy" id="210143"/>
    <lineage>
        <taxon>Eukaryota</taxon>
        <taxon>Viridiplantae</taxon>
        <taxon>Streptophyta</taxon>
        <taxon>Embryophyta</taxon>
        <taxon>Tracheophyta</taxon>
        <taxon>Spermatophyta</taxon>
        <taxon>Magnoliopsida</taxon>
        <taxon>eudicotyledons</taxon>
        <taxon>Gunneridae</taxon>
        <taxon>Pentapetalae</taxon>
        <taxon>rosids</taxon>
        <taxon>malvids</taxon>
        <taxon>Malvales</taxon>
        <taxon>Malvaceae</taxon>
        <taxon>Grewioideae</taxon>
        <taxon>Apeibeae</taxon>
        <taxon>Corchorus</taxon>
    </lineage>
</organism>
<evidence type="ECO:0000313" key="2">
    <source>
        <dbReference type="Proteomes" id="UP000188268"/>
    </source>
</evidence>
<reference evidence="1 2" key="1">
    <citation type="submission" date="2013-09" db="EMBL/GenBank/DDBJ databases">
        <title>Corchorus capsularis genome sequencing.</title>
        <authorList>
            <person name="Alam M."/>
            <person name="Haque M.S."/>
            <person name="Islam M.S."/>
            <person name="Emdad E.M."/>
            <person name="Islam M.M."/>
            <person name="Ahmed B."/>
            <person name="Halim A."/>
            <person name="Hossen Q.M.M."/>
            <person name="Hossain M.Z."/>
            <person name="Ahmed R."/>
            <person name="Khan M.M."/>
            <person name="Islam R."/>
            <person name="Rashid M.M."/>
            <person name="Khan S.A."/>
            <person name="Rahman M.S."/>
            <person name="Alam M."/>
        </authorList>
    </citation>
    <scope>NUCLEOTIDE SEQUENCE [LARGE SCALE GENOMIC DNA]</scope>
    <source>
        <strain evidence="2">cv. CVL-1</strain>
        <tissue evidence="1">Whole seedling</tissue>
    </source>
</reference>
<comment type="caution">
    <text evidence="1">The sequence shown here is derived from an EMBL/GenBank/DDBJ whole genome shotgun (WGS) entry which is preliminary data.</text>
</comment>
<gene>
    <name evidence="1" type="ORF">CCACVL1_01947</name>
</gene>
<dbReference type="AlphaFoldDB" id="A0A1R3KE12"/>
<dbReference type="EMBL" id="AWWV01005414">
    <property type="protein sequence ID" value="OMP05333.1"/>
    <property type="molecule type" value="Genomic_DNA"/>
</dbReference>